<evidence type="ECO:0000256" key="14">
    <source>
        <dbReference type="ARBA" id="ARBA00023306"/>
    </source>
</evidence>
<dbReference type="EC" id="1.3.1.98" evidence="17"/>
<evidence type="ECO:0000256" key="6">
    <source>
        <dbReference type="ARBA" id="ARBA00022490"/>
    </source>
</evidence>
<comment type="catalytic activity">
    <reaction evidence="16 17">
        <text>UDP-N-acetyl-alpha-D-muramate + NADP(+) = UDP-N-acetyl-3-O-(1-carboxyvinyl)-alpha-D-glucosamine + NADPH + H(+)</text>
        <dbReference type="Rhea" id="RHEA:12248"/>
        <dbReference type="ChEBI" id="CHEBI:15378"/>
        <dbReference type="ChEBI" id="CHEBI:57783"/>
        <dbReference type="ChEBI" id="CHEBI:58349"/>
        <dbReference type="ChEBI" id="CHEBI:68483"/>
        <dbReference type="ChEBI" id="CHEBI:70757"/>
        <dbReference type="EC" id="1.3.1.98"/>
    </reaction>
</comment>
<gene>
    <name evidence="17" type="primary">murB</name>
    <name evidence="19" type="ORF">DW787_06030</name>
</gene>
<dbReference type="NCBIfam" id="NF010480">
    <property type="entry name" value="PRK13905.1"/>
    <property type="match status" value="1"/>
</dbReference>
<comment type="subcellular location">
    <subcellularLocation>
        <location evidence="3 17">Cytoplasm</location>
    </subcellularLocation>
</comment>
<dbReference type="InterPro" id="IPR003170">
    <property type="entry name" value="MurB"/>
</dbReference>
<dbReference type="InterPro" id="IPR016167">
    <property type="entry name" value="FAD-bd_PCMH_sub1"/>
</dbReference>
<evidence type="ECO:0000313" key="19">
    <source>
        <dbReference type="EMBL" id="RHD55739.1"/>
    </source>
</evidence>
<keyword evidence="9 17" id="KW-0274">FAD</keyword>
<evidence type="ECO:0000256" key="12">
    <source>
        <dbReference type="ARBA" id="ARBA00022984"/>
    </source>
</evidence>
<dbReference type="GO" id="GO:0005829">
    <property type="term" value="C:cytosol"/>
    <property type="evidence" value="ECO:0007669"/>
    <property type="project" value="TreeGrafter"/>
</dbReference>
<dbReference type="NCBIfam" id="TIGR00179">
    <property type="entry name" value="murB"/>
    <property type="match status" value="1"/>
</dbReference>
<protein>
    <recommendedName>
        <fullName evidence="17">UDP-N-acetylenolpyruvoylglucosamine reductase</fullName>
        <ecNumber evidence="17">1.3.1.98</ecNumber>
    </recommendedName>
    <alternativeName>
        <fullName evidence="17">UDP-N-acetylmuramate dehydrogenase</fullName>
    </alternativeName>
</protein>
<evidence type="ECO:0000256" key="9">
    <source>
        <dbReference type="ARBA" id="ARBA00022827"/>
    </source>
</evidence>
<dbReference type="RefSeq" id="WP_118272062.1">
    <property type="nucleotide sequence ID" value="NZ_QSJI01000004.1"/>
</dbReference>
<feature type="active site" evidence="17">
    <location>
        <position position="309"/>
    </location>
</feature>
<evidence type="ECO:0000256" key="10">
    <source>
        <dbReference type="ARBA" id="ARBA00022857"/>
    </source>
</evidence>
<evidence type="ECO:0000256" key="15">
    <source>
        <dbReference type="ARBA" id="ARBA00023316"/>
    </source>
</evidence>
<dbReference type="InterPro" id="IPR036318">
    <property type="entry name" value="FAD-bd_PCMH-like_sf"/>
</dbReference>
<comment type="similarity">
    <text evidence="5 17">Belongs to the MurB family.</text>
</comment>
<keyword evidence="8 17" id="KW-0285">Flavoprotein</keyword>
<evidence type="ECO:0000256" key="16">
    <source>
        <dbReference type="ARBA" id="ARBA00048914"/>
    </source>
</evidence>
<organism evidence="19 20">
    <name type="scientific">Collinsella intestinalis</name>
    <dbReference type="NCBI Taxonomy" id="147207"/>
    <lineage>
        <taxon>Bacteria</taxon>
        <taxon>Bacillati</taxon>
        <taxon>Actinomycetota</taxon>
        <taxon>Coriobacteriia</taxon>
        <taxon>Coriobacteriales</taxon>
        <taxon>Coriobacteriaceae</taxon>
        <taxon>Collinsella</taxon>
    </lineage>
</organism>
<feature type="active site" evidence="17">
    <location>
        <position position="189"/>
    </location>
</feature>
<keyword evidence="10 17" id="KW-0521">NADP</keyword>
<keyword evidence="12 17" id="KW-0573">Peptidoglycan synthesis</keyword>
<comment type="caution">
    <text evidence="19">The sequence shown here is derived from an EMBL/GenBank/DDBJ whole genome shotgun (WGS) entry which is preliminary data.</text>
</comment>
<dbReference type="GO" id="GO:0008360">
    <property type="term" value="P:regulation of cell shape"/>
    <property type="evidence" value="ECO:0007669"/>
    <property type="project" value="UniProtKB-KW"/>
</dbReference>
<dbReference type="InterPro" id="IPR016166">
    <property type="entry name" value="FAD-bd_PCMH"/>
</dbReference>
<evidence type="ECO:0000256" key="1">
    <source>
        <dbReference type="ARBA" id="ARBA00001974"/>
    </source>
</evidence>
<evidence type="ECO:0000256" key="5">
    <source>
        <dbReference type="ARBA" id="ARBA00010485"/>
    </source>
</evidence>
<dbReference type="EMBL" id="QSJI01000004">
    <property type="protein sequence ID" value="RHD55739.1"/>
    <property type="molecule type" value="Genomic_DNA"/>
</dbReference>
<comment type="pathway">
    <text evidence="4 17">Cell wall biogenesis; peptidoglycan biosynthesis.</text>
</comment>
<dbReference type="HAMAP" id="MF_00037">
    <property type="entry name" value="MurB"/>
    <property type="match status" value="1"/>
</dbReference>
<evidence type="ECO:0000256" key="2">
    <source>
        <dbReference type="ARBA" id="ARBA00003921"/>
    </source>
</evidence>
<dbReference type="GO" id="GO:0071949">
    <property type="term" value="F:FAD binding"/>
    <property type="evidence" value="ECO:0007669"/>
    <property type="project" value="InterPro"/>
</dbReference>
<dbReference type="UniPathway" id="UPA00219"/>
<accession>A0A414FWF6</accession>
<dbReference type="GO" id="GO:0051301">
    <property type="term" value="P:cell division"/>
    <property type="evidence" value="ECO:0007669"/>
    <property type="project" value="UniProtKB-KW"/>
</dbReference>
<dbReference type="PROSITE" id="PS51387">
    <property type="entry name" value="FAD_PCMH"/>
    <property type="match status" value="1"/>
</dbReference>
<dbReference type="GO" id="GO:0008762">
    <property type="term" value="F:UDP-N-acetylmuramate dehydrogenase activity"/>
    <property type="evidence" value="ECO:0007669"/>
    <property type="project" value="UniProtKB-UniRule"/>
</dbReference>
<keyword evidence="6 17" id="KW-0963">Cytoplasm</keyword>
<dbReference type="PANTHER" id="PTHR21071:SF4">
    <property type="entry name" value="UDP-N-ACETYLENOLPYRUVOYLGLUCOSAMINE REDUCTASE"/>
    <property type="match status" value="1"/>
</dbReference>
<dbReference type="InterPro" id="IPR036635">
    <property type="entry name" value="MurB_C_sf"/>
</dbReference>
<keyword evidence="11 17" id="KW-0133">Cell shape</keyword>
<comment type="cofactor">
    <cofactor evidence="1 17">
        <name>FAD</name>
        <dbReference type="ChEBI" id="CHEBI:57692"/>
    </cofactor>
</comment>
<dbReference type="Pfam" id="PF01565">
    <property type="entry name" value="FAD_binding_4"/>
    <property type="match status" value="1"/>
</dbReference>
<feature type="domain" description="FAD-binding PCMH-type" evidence="18">
    <location>
        <begin position="37"/>
        <end position="210"/>
    </location>
</feature>
<dbReference type="Gene3D" id="3.90.78.10">
    <property type="entry name" value="UDP-N-acetylenolpyruvoylglucosamine reductase, C-terminal domain"/>
    <property type="match status" value="1"/>
</dbReference>
<evidence type="ECO:0000256" key="3">
    <source>
        <dbReference type="ARBA" id="ARBA00004496"/>
    </source>
</evidence>
<feature type="active site" description="Proton donor" evidence="17">
    <location>
        <position position="239"/>
    </location>
</feature>
<dbReference type="SUPFAM" id="SSF56176">
    <property type="entry name" value="FAD-binding/transporter-associated domain-like"/>
    <property type="match status" value="1"/>
</dbReference>
<dbReference type="InterPro" id="IPR006094">
    <property type="entry name" value="Oxid_FAD_bind_N"/>
</dbReference>
<proteinExistence type="inferred from homology"/>
<keyword evidence="15 17" id="KW-0961">Cell wall biogenesis/degradation</keyword>
<evidence type="ECO:0000256" key="8">
    <source>
        <dbReference type="ARBA" id="ARBA00022630"/>
    </source>
</evidence>
<keyword evidence="14 17" id="KW-0131">Cell cycle</keyword>
<keyword evidence="13 17" id="KW-0560">Oxidoreductase</keyword>
<name>A0A414FWF6_9ACTN</name>
<evidence type="ECO:0000259" key="18">
    <source>
        <dbReference type="PROSITE" id="PS51387"/>
    </source>
</evidence>
<dbReference type="Gene3D" id="3.30.465.10">
    <property type="match status" value="1"/>
</dbReference>
<keyword evidence="7 17" id="KW-0132">Cell division</keyword>
<evidence type="ECO:0000256" key="4">
    <source>
        <dbReference type="ARBA" id="ARBA00004752"/>
    </source>
</evidence>
<dbReference type="GO" id="GO:0009252">
    <property type="term" value="P:peptidoglycan biosynthetic process"/>
    <property type="evidence" value="ECO:0007669"/>
    <property type="project" value="UniProtKB-UniRule"/>
</dbReference>
<sequence>MHEHEYVSEEMLCVLAQVAGEDNVLMTEPMREHTTFKIGGPADVLVTPRTADALVRVLDTCYAGGVPVTIVGNGSDLLVGDRGIRGVVVLLRDNFAGIEVDAPHWRVTAEAGALLRDVALAAADQGLSGMEPLWGIPATVGGACFMNAGAYDGTTGEVLESVRVYVPSKHGNRGSVVTLEARDLNLGYRKSRVHDDGLIVISATFKLSPASEGMIRAAMDDYQRRREEKQPLEMASAGSTFKRPEGYFAGKLIMDAGLRGARVGDAQVSEKHCGFVVNTGHASAKDVLGLIEHVQDEVKSQFGVDLEPEVRMIGEF</sequence>
<evidence type="ECO:0000256" key="13">
    <source>
        <dbReference type="ARBA" id="ARBA00023002"/>
    </source>
</evidence>
<dbReference type="InterPro" id="IPR016169">
    <property type="entry name" value="FAD-bd_PCMH_sub2"/>
</dbReference>
<dbReference type="Pfam" id="PF02873">
    <property type="entry name" value="MurB_C"/>
    <property type="match status" value="1"/>
</dbReference>
<evidence type="ECO:0000256" key="17">
    <source>
        <dbReference type="HAMAP-Rule" id="MF_00037"/>
    </source>
</evidence>
<dbReference type="SUPFAM" id="SSF56194">
    <property type="entry name" value="Uridine diphospho-N-Acetylenolpyruvylglucosamine reductase, MurB, C-terminal domain"/>
    <property type="match status" value="1"/>
</dbReference>
<reference evidence="19 20" key="1">
    <citation type="submission" date="2018-08" db="EMBL/GenBank/DDBJ databases">
        <title>A genome reference for cultivated species of the human gut microbiota.</title>
        <authorList>
            <person name="Zou Y."/>
            <person name="Xue W."/>
            <person name="Luo G."/>
        </authorList>
    </citation>
    <scope>NUCLEOTIDE SEQUENCE [LARGE SCALE GENOMIC DNA]</scope>
    <source>
        <strain evidence="19 20">AM30-5LB</strain>
    </source>
</reference>
<dbReference type="AlphaFoldDB" id="A0A414FWF6"/>
<dbReference type="InterPro" id="IPR011601">
    <property type="entry name" value="MurB_C"/>
</dbReference>
<dbReference type="PANTHER" id="PTHR21071">
    <property type="entry name" value="UDP-N-ACETYLENOLPYRUVOYLGLUCOSAMINE REDUCTASE"/>
    <property type="match status" value="1"/>
</dbReference>
<comment type="function">
    <text evidence="2 17">Cell wall formation.</text>
</comment>
<evidence type="ECO:0000256" key="7">
    <source>
        <dbReference type="ARBA" id="ARBA00022618"/>
    </source>
</evidence>
<dbReference type="GO" id="GO:0071555">
    <property type="term" value="P:cell wall organization"/>
    <property type="evidence" value="ECO:0007669"/>
    <property type="project" value="UniProtKB-KW"/>
</dbReference>
<evidence type="ECO:0000313" key="20">
    <source>
        <dbReference type="Proteomes" id="UP000286050"/>
    </source>
</evidence>
<dbReference type="Proteomes" id="UP000286050">
    <property type="component" value="Unassembled WGS sequence"/>
</dbReference>
<dbReference type="Gene3D" id="3.30.43.10">
    <property type="entry name" value="Uridine Diphospho-n-acetylenolpyruvylglucosamine Reductase, domain 2"/>
    <property type="match status" value="1"/>
</dbReference>
<evidence type="ECO:0000256" key="11">
    <source>
        <dbReference type="ARBA" id="ARBA00022960"/>
    </source>
</evidence>